<evidence type="ECO:0000313" key="2">
    <source>
        <dbReference type="EMBL" id="OJZ88849.1"/>
    </source>
</evidence>
<reference evidence="3" key="1">
    <citation type="journal article" date="2017" name="Genome Biol.">
        <title>Comparative genomics reveals high biological diversity and specific adaptations in the industrially and medically important fungal genus Aspergillus.</title>
        <authorList>
            <person name="de Vries R.P."/>
            <person name="Riley R."/>
            <person name="Wiebenga A."/>
            <person name="Aguilar-Osorio G."/>
            <person name="Amillis S."/>
            <person name="Uchima C.A."/>
            <person name="Anderluh G."/>
            <person name="Asadollahi M."/>
            <person name="Askin M."/>
            <person name="Barry K."/>
            <person name="Battaglia E."/>
            <person name="Bayram O."/>
            <person name="Benocci T."/>
            <person name="Braus-Stromeyer S.A."/>
            <person name="Caldana C."/>
            <person name="Canovas D."/>
            <person name="Cerqueira G.C."/>
            <person name="Chen F."/>
            <person name="Chen W."/>
            <person name="Choi C."/>
            <person name="Clum A."/>
            <person name="Dos Santos R.A."/>
            <person name="Damasio A.R."/>
            <person name="Diallinas G."/>
            <person name="Emri T."/>
            <person name="Fekete E."/>
            <person name="Flipphi M."/>
            <person name="Freyberg S."/>
            <person name="Gallo A."/>
            <person name="Gournas C."/>
            <person name="Habgood R."/>
            <person name="Hainaut M."/>
            <person name="Harispe M.L."/>
            <person name="Henrissat B."/>
            <person name="Hilden K.S."/>
            <person name="Hope R."/>
            <person name="Hossain A."/>
            <person name="Karabika E."/>
            <person name="Karaffa L."/>
            <person name="Karanyi Z."/>
            <person name="Krasevec N."/>
            <person name="Kuo A."/>
            <person name="Kusch H."/>
            <person name="LaButti K."/>
            <person name="Lagendijk E.L."/>
            <person name="Lapidus A."/>
            <person name="Levasseur A."/>
            <person name="Lindquist E."/>
            <person name="Lipzen A."/>
            <person name="Logrieco A.F."/>
            <person name="MacCabe A."/>
            <person name="Maekelae M.R."/>
            <person name="Malavazi I."/>
            <person name="Melin P."/>
            <person name="Meyer V."/>
            <person name="Mielnichuk N."/>
            <person name="Miskei M."/>
            <person name="Molnar A.P."/>
            <person name="Mule G."/>
            <person name="Ngan C.Y."/>
            <person name="Orejas M."/>
            <person name="Orosz E."/>
            <person name="Ouedraogo J.P."/>
            <person name="Overkamp K.M."/>
            <person name="Park H.-S."/>
            <person name="Perrone G."/>
            <person name="Piumi F."/>
            <person name="Punt P.J."/>
            <person name="Ram A.F."/>
            <person name="Ramon A."/>
            <person name="Rauscher S."/>
            <person name="Record E."/>
            <person name="Riano-Pachon D.M."/>
            <person name="Robert V."/>
            <person name="Roehrig J."/>
            <person name="Ruller R."/>
            <person name="Salamov A."/>
            <person name="Salih N.S."/>
            <person name="Samson R.A."/>
            <person name="Sandor E."/>
            <person name="Sanguinetti M."/>
            <person name="Schuetze T."/>
            <person name="Sepcic K."/>
            <person name="Shelest E."/>
            <person name="Sherlock G."/>
            <person name="Sophianopoulou V."/>
            <person name="Squina F.M."/>
            <person name="Sun H."/>
            <person name="Susca A."/>
            <person name="Todd R.B."/>
            <person name="Tsang A."/>
            <person name="Unkles S.E."/>
            <person name="van de Wiele N."/>
            <person name="van Rossen-Uffink D."/>
            <person name="Oliveira J.V."/>
            <person name="Vesth T.C."/>
            <person name="Visser J."/>
            <person name="Yu J.-H."/>
            <person name="Zhou M."/>
            <person name="Andersen M.R."/>
            <person name="Archer D.B."/>
            <person name="Baker S.E."/>
            <person name="Benoit I."/>
            <person name="Brakhage A.A."/>
            <person name="Braus G.H."/>
            <person name="Fischer R."/>
            <person name="Frisvad J.C."/>
            <person name="Goldman G.H."/>
            <person name="Houbraken J."/>
            <person name="Oakley B."/>
            <person name="Pocsi I."/>
            <person name="Scazzocchio C."/>
            <person name="Seiboth B."/>
            <person name="vanKuyk P.A."/>
            <person name="Wortman J."/>
            <person name="Dyer P.S."/>
            <person name="Grigoriev I.V."/>
        </authorList>
    </citation>
    <scope>NUCLEOTIDE SEQUENCE [LARGE SCALE GENOMIC DNA]</scope>
    <source>
        <strain evidence="3">CBS 106.47</strain>
    </source>
</reference>
<feature type="transmembrane region" description="Helical" evidence="1">
    <location>
        <begin position="12"/>
        <end position="33"/>
    </location>
</feature>
<dbReference type="AlphaFoldDB" id="A0A1M3TPV1"/>
<name>A0A1M3TPV1_ASPLC</name>
<accession>A0A1M3TPV1</accession>
<protein>
    <submittedName>
        <fullName evidence="2">Uncharacterized protein</fullName>
    </submittedName>
</protein>
<evidence type="ECO:0000313" key="3">
    <source>
        <dbReference type="Proteomes" id="UP000184063"/>
    </source>
</evidence>
<keyword evidence="1" id="KW-0472">Membrane</keyword>
<keyword evidence="1" id="KW-0812">Transmembrane</keyword>
<organism evidence="2 3">
    <name type="scientific">Aspergillus luchuensis (strain CBS 106.47)</name>
    <dbReference type="NCBI Taxonomy" id="1137211"/>
    <lineage>
        <taxon>Eukaryota</taxon>
        <taxon>Fungi</taxon>
        <taxon>Dikarya</taxon>
        <taxon>Ascomycota</taxon>
        <taxon>Pezizomycotina</taxon>
        <taxon>Eurotiomycetes</taxon>
        <taxon>Eurotiomycetidae</taxon>
        <taxon>Eurotiales</taxon>
        <taxon>Aspergillaceae</taxon>
        <taxon>Aspergillus</taxon>
        <taxon>Aspergillus subgen. Circumdati</taxon>
    </lineage>
</organism>
<keyword evidence="1" id="KW-1133">Transmembrane helix</keyword>
<dbReference type="EMBL" id="KV878239">
    <property type="protein sequence ID" value="OJZ88849.1"/>
    <property type="molecule type" value="Genomic_DNA"/>
</dbReference>
<proteinExistence type="predicted"/>
<evidence type="ECO:0000256" key="1">
    <source>
        <dbReference type="SAM" id="Phobius"/>
    </source>
</evidence>
<dbReference type="VEuPathDB" id="FungiDB:ASPFODRAFT_713851"/>
<dbReference type="Proteomes" id="UP000184063">
    <property type="component" value="Unassembled WGS sequence"/>
</dbReference>
<sequence length="184" mass="21040">MRISWPSRSVGLYWLVGSSNTAITTSLFLTWTFSTRAASLDIHALQSFKLSSLGPLPNSTRYHPTMGQPPYRLLRLEYHTIYNRTPIQGNFSRHLANFLYCLDVYAPPKRKKISKSNTTIPIFTTVMMIPLIPPQLSIAPSSLYTTFLHFLDIITLRARANPELQSPQTRVHALYIINQFIRSD</sequence>
<gene>
    <name evidence="2" type="ORF">ASPFODRAFT_713851</name>
</gene>